<name>A0A6G1I1Q4_9PEZI</name>
<dbReference type="AlphaFoldDB" id="A0A6G1I1Q4"/>
<organism evidence="2 3">
    <name type="scientific">Trichodelitschia bisporula</name>
    <dbReference type="NCBI Taxonomy" id="703511"/>
    <lineage>
        <taxon>Eukaryota</taxon>
        <taxon>Fungi</taxon>
        <taxon>Dikarya</taxon>
        <taxon>Ascomycota</taxon>
        <taxon>Pezizomycotina</taxon>
        <taxon>Dothideomycetes</taxon>
        <taxon>Dothideomycetes incertae sedis</taxon>
        <taxon>Phaeotrichales</taxon>
        <taxon>Phaeotrichaceae</taxon>
        <taxon>Trichodelitschia</taxon>
    </lineage>
</organism>
<protein>
    <submittedName>
        <fullName evidence="2">Uncharacterized protein</fullName>
    </submittedName>
</protein>
<reference evidence="2" key="1">
    <citation type="journal article" date="2020" name="Stud. Mycol.">
        <title>101 Dothideomycetes genomes: a test case for predicting lifestyles and emergence of pathogens.</title>
        <authorList>
            <person name="Haridas S."/>
            <person name="Albert R."/>
            <person name="Binder M."/>
            <person name="Bloem J."/>
            <person name="Labutti K."/>
            <person name="Salamov A."/>
            <person name="Andreopoulos B."/>
            <person name="Baker S."/>
            <person name="Barry K."/>
            <person name="Bills G."/>
            <person name="Bluhm B."/>
            <person name="Cannon C."/>
            <person name="Castanera R."/>
            <person name="Culley D."/>
            <person name="Daum C."/>
            <person name="Ezra D."/>
            <person name="Gonzalez J."/>
            <person name="Henrissat B."/>
            <person name="Kuo A."/>
            <person name="Liang C."/>
            <person name="Lipzen A."/>
            <person name="Lutzoni F."/>
            <person name="Magnuson J."/>
            <person name="Mondo S."/>
            <person name="Nolan M."/>
            <person name="Ohm R."/>
            <person name="Pangilinan J."/>
            <person name="Park H.-J."/>
            <person name="Ramirez L."/>
            <person name="Alfaro M."/>
            <person name="Sun H."/>
            <person name="Tritt A."/>
            <person name="Yoshinaga Y."/>
            <person name="Zwiers L.-H."/>
            <person name="Turgeon B."/>
            <person name="Goodwin S."/>
            <person name="Spatafora J."/>
            <person name="Crous P."/>
            <person name="Grigoriev I."/>
        </authorList>
    </citation>
    <scope>NUCLEOTIDE SEQUENCE</scope>
    <source>
        <strain evidence="2">CBS 262.69</strain>
    </source>
</reference>
<dbReference type="Proteomes" id="UP000799640">
    <property type="component" value="Unassembled WGS sequence"/>
</dbReference>
<evidence type="ECO:0000313" key="2">
    <source>
        <dbReference type="EMBL" id="KAF2402243.1"/>
    </source>
</evidence>
<evidence type="ECO:0000256" key="1">
    <source>
        <dbReference type="SAM" id="MobiDB-lite"/>
    </source>
</evidence>
<gene>
    <name evidence="2" type="ORF">EJ06DRAFT_490487</name>
</gene>
<proteinExistence type="predicted"/>
<dbReference type="PANTHER" id="PTHR38702:SF1">
    <property type="entry name" value="CALPONIN-HOMOLOGY (CH) DOMAIN-CONTAINING PROTEIN"/>
    <property type="match status" value="1"/>
</dbReference>
<keyword evidence="3" id="KW-1185">Reference proteome</keyword>
<evidence type="ECO:0000313" key="3">
    <source>
        <dbReference type="Proteomes" id="UP000799640"/>
    </source>
</evidence>
<accession>A0A6G1I1Q4</accession>
<feature type="region of interest" description="Disordered" evidence="1">
    <location>
        <begin position="55"/>
        <end position="76"/>
    </location>
</feature>
<dbReference type="PANTHER" id="PTHR38702">
    <property type="entry name" value="CALPONIN-HOMOLOGY (CH) DOMAIN-CONTAINING PROTEIN"/>
    <property type="match status" value="1"/>
</dbReference>
<sequence length="422" mass="47373">MRPQATSFAESAKARESVMSLGSIAHLQYYFARTGLLDGKGAQLAQESEKSLKRKKSGVAASMPLPSQSPSFLSADGAESCALSDGGLADSPVDGEDADWDEMMLPPTVSTYNQRPAYVAPPPDLTMLRRELTEGLEDALKVLKETDKSPDANGGADGQGWYEIQGLHLLDITTLAIRAAKNYYTAHTQPARLYAIKPERQIRGDLYQVLEILKRMAARNFAGGIRQQEKVGILTWIVGISELIQAEIDGEKREVEERGRWVWRTGDWTGRERERERAFVKSFLPPLSEAVPEWIDPSTLPDEDLPTDWMRYFASGLRLIQLHNALVRASRRSFEEIGKFHIDTAKPYRRAENLRFWLKAAELRWEVGLRVDVGGVVAGDKGALRGFDEAVLKWCRAVREEMEGEWGERVGRRAPMVRVQTE</sequence>
<dbReference type="OrthoDB" id="2534759at2759"/>
<dbReference type="EMBL" id="ML996691">
    <property type="protein sequence ID" value="KAF2402243.1"/>
    <property type="molecule type" value="Genomic_DNA"/>
</dbReference>